<dbReference type="HOGENOM" id="CLU_001681_2_1_7"/>
<dbReference type="InterPro" id="IPR008274">
    <property type="entry name" value="AldOxase/xan_DH_MoCoBD1"/>
</dbReference>
<dbReference type="GO" id="GO:0016491">
    <property type="term" value="F:oxidoreductase activity"/>
    <property type="evidence" value="ECO:0007669"/>
    <property type="project" value="InterPro"/>
</dbReference>
<dbReference type="OrthoDB" id="9775084at2"/>
<evidence type="ECO:0000313" key="2">
    <source>
        <dbReference type="EMBL" id="ADK85977.1"/>
    </source>
</evidence>
<feature type="domain" description="Aldehyde oxidase/xanthine dehydrogenase a/b hammerhead" evidence="1">
    <location>
        <begin position="17"/>
        <end position="107"/>
    </location>
</feature>
<dbReference type="SUPFAM" id="SSF56003">
    <property type="entry name" value="Molybdenum cofactor-binding domain"/>
    <property type="match status" value="1"/>
</dbReference>
<organism evidence="2 3">
    <name type="scientific">Desulfarculus baarsii (strain ATCC 33931 / DSM 2075 / LMG 7858 / VKM B-1802 / 2st14)</name>
    <dbReference type="NCBI Taxonomy" id="644282"/>
    <lineage>
        <taxon>Bacteria</taxon>
        <taxon>Pseudomonadati</taxon>
        <taxon>Thermodesulfobacteriota</taxon>
        <taxon>Desulfarculia</taxon>
        <taxon>Desulfarculales</taxon>
        <taxon>Desulfarculaceae</taxon>
        <taxon>Desulfarculus</taxon>
    </lineage>
</organism>
<dbReference type="Pfam" id="PF02738">
    <property type="entry name" value="MoCoBD_1"/>
    <property type="match status" value="1"/>
</dbReference>
<dbReference type="InterPro" id="IPR016208">
    <property type="entry name" value="Ald_Oxase/xanthine_DH-like"/>
</dbReference>
<dbReference type="PANTHER" id="PTHR11908:SF157">
    <property type="entry name" value="XANTHINE DEHYDROGENASE SUBUNIT D-RELATED"/>
    <property type="match status" value="1"/>
</dbReference>
<dbReference type="SMART" id="SM01008">
    <property type="entry name" value="Ald_Xan_dh_C"/>
    <property type="match status" value="1"/>
</dbReference>
<evidence type="ECO:0000313" key="3">
    <source>
        <dbReference type="Proteomes" id="UP000009047"/>
    </source>
</evidence>
<dbReference type="Gene3D" id="3.90.1170.50">
    <property type="entry name" value="Aldehyde oxidase/xanthine dehydrogenase, a/b hammerhead"/>
    <property type="match status" value="1"/>
</dbReference>
<dbReference type="GO" id="GO:0005506">
    <property type="term" value="F:iron ion binding"/>
    <property type="evidence" value="ECO:0007669"/>
    <property type="project" value="InterPro"/>
</dbReference>
<dbReference type="Gene3D" id="3.30.365.10">
    <property type="entry name" value="Aldehyde oxidase/xanthine dehydrogenase, molybdopterin binding domain"/>
    <property type="match status" value="4"/>
</dbReference>
<dbReference type="RefSeq" id="WP_013259416.1">
    <property type="nucleotide sequence ID" value="NC_014365.1"/>
</dbReference>
<reference evidence="2 3" key="1">
    <citation type="journal article" date="2010" name="Stand. Genomic Sci.">
        <title>Complete genome sequence of Desulfarculus baarsii type strain (2st14).</title>
        <authorList>
            <person name="Sun H."/>
            <person name="Spring S."/>
            <person name="Lapidus A."/>
            <person name="Davenport K."/>
            <person name="Del Rio T.G."/>
            <person name="Tice H."/>
            <person name="Nolan M."/>
            <person name="Copeland A."/>
            <person name="Cheng J.F."/>
            <person name="Lucas S."/>
            <person name="Tapia R."/>
            <person name="Goodwin L."/>
            <person name="Pitluck S."/>
            <person name="Ivanova N."/>
            <person name="Pagani I."/>
            <person name="Mavromatis K."/>
            <person name="Ovchinnikova G."/>
            <person name="Pati A."/>
            <person name="Chen A."/>
            <person name="Palaniappan K."/>
            <person name="Hauser L."/>
            <person name="Chang Y.J."/>
            <person name="Jeffries C.D."/>
            <person name="Detter J.C."/>
            <person name="Han C."/>
            <person name="Rohde M."/>
            <person name="Brambilla E."/>
            <person name="Goker M."/>
            <person name="Woyke T."/>
            <person name="Bristow J."/>
            <person name="Eisen J.A."/>
            <person name="Markowitz V."/>
            <person name="Hugenholtz P."/>
            <person name="Kyrpides N.C."/>
            <person name="Klenk H.P."/>
            <person name="Land M."/>
        </authorList>
    </citation>
    <scope>NUCLEOTIDE SEQUENCE [LARGE SCALE GENOMIC DNA]</scope>
    <source>
        <strain evidence="3">ATCC 33931 / DSM 2075 / LMG 7858 / VKM B-1802 / 2st14</strain>
    </source>
</reference>
<dbReference type="eggNOG" id="COG1529">
    <property type="taxonomic scope" value="Bacteria"/>
</dbReference>
<dbReference type="PANTHER" id="PTHR11908">
    <property type="entry name" value="XANTHINE DEHYDROGENASE"/>
    <property type="match status" value="1"/>
</dbReference>
<keyword evidence="3" id="KW-1185">Reference proteome</keyword>
<dbReference type="KEGG" id="dbr:Deba_2623"/>
<dbReference type="EMBL" id="CP002085">
    <property type="protein sequence ID" value="ADK85977.1"/>
    <property type="molecule type" value="Genomic_DNA"/>
</dbReference>
<dbReference type="InterPro" id="IPR046867">
    <property type="entry name" value="AldOxase/xan_DH_MoCoBD2"/>
</dbReference>
<evidence type="ECO:0000259" key="1">
    <source>
        <dbReference type="SMART" id="SM01008"/>
    </source>
</evidence>
<dbReference type="AlphaFoldDB" id="E1QK84"/>
<dbReference type="STRING" id="644282.Deba_2623"/>
<sequence>MIVFANDGGAASRQALTGGAALTADLTLPGMLHCALARATEPRAVLGALNLDEIKKLPGVLAAVAAAPSLPTAVEYAGQIVAAVCAQTPAAAQRAAERVKATMEPQTPLLQAEAAFDESAPMARAGGNVAGRGVSEHGDVEGALSRAHQVVMARFDLPAWSLAGLEPAAFVAAPEGGGVRLWANRGQAFAVREALTSALGLTPARLRVLAMGQVPAGAVELEAARLVCQLALECGRPVKLVLPLADDVAAGCRLPACVALGRAGVDAKGRLLALDLDVIIDGGATQSAPADLISLLGAHPYDLADWRFRVRQVFTNTPPALLAPAACAGAMTMAVEGLLGEAARQLGLDPLEARMQSAPADGALRKCLTKAGQALKDLAADGGPGRGVGLACFAWPAQPAAPTAQLCRVERLADGSVNLFAAAGRPTMLAQEAARALNVAPAEVRVVVGDTALCPQPPAGLMLGEAVMAQAVAQACAAGDQRGVGPTPAPCVGALAAAAEVDAETGQVRAVELRAVVGAGRPDAPSVMAMNQAGVGRALLAGLVWRAGRPVDAHAYRLPSSIDCPRQSVEWLAETDPSGELGRGPALAVAPALAAAVAQACGAVCGSLPITPEGVLRALGRIR</sequence>
<name>E1QK84_DESB2</name>
<proteinExistence type="predicted"/>
<dbReference type="InterPro" id="IPR036856">
    <property type="entry name" value="Ald_Oxase/Xan_DH_a/b_sf"/>
</dbReference>
<protein>
    <submittedName>
        <fullName evidence="2">Aldehyde oxidase and xanthine dehydrogenase molybdopterin binding protein</fullName>
    </submittedName>
</protein>
<dbReference type="Proteomes" id="UP000009047">
    <property type="component" value="Chromosome"/>
</dbReference>
<gene>
    <name evidence="2" type="ordered locus">Deba_2623</name>
</gene>
<dbReference type="InterPro" id="IPR037165">
    <property type="entry name" value="AldOxase/xan_DH_Mopterin-bd_sf"/>
</dbReference>
<accession>E1QK84</accession>
<dbReference type="Pfam" id="PF20256">
    <property type="entry name" value="MoCoBD_2"/>
    <property type="match status" value="1"/>
</dbReference>
<dbReference type="SUPFAM" id="SSF54665">
    <property type="entry name" value="CO dehydrogenase molybdoprotein N-domain-like"/>
    <property type="match status" value="1"/>
</dbReference>
<dbReference type="InterPro" id="IPR000674">
    <property type="entry name" value="Ald_Oxase/Xan_DH_a/b"/>
</dbReference>